<dbReference type="RefSeq" id="WP_009558751.1">
    <property type="nucleotide sequence ID" value="NZ_CALZ01000160.1"/>
</dbReference>
<organism evidence="1 2">
    <name type="scientific">Lactobacillus equicursoris 66c</name>
    <dbReference type="NCBI Taxonomy" id="872326"/>
    <lineage>
        <taxon>Bacteria</taxon>
        <taxon>Bacillati</taxon>
        <taxon>Bacillota</taxon>
        <taxon>Bacilli</taxon>
        <taxon>Lactobacillales</taxon>
        <taxon>Lactobacillaceae</taxon>
        <taxon>Lactobacillus</taxon>
    </lineage>
</organism>
<protein>
    <submittedName>
        <fullName evidence="1">Uncharacterized protein</fullName>
    </submittedName>
</protein>
<reference evidence="1 2" key="1">
    <citation type="submission" date="2012-08" db="EMBL/GenBank/DDBJ databases">
        <title>Draft Genome Sequences of Lactobacillus equicursoris CIP 110162T, isolated from thoroughbred racehorse feces and Lactobacillus sp. CRBIP 24.137 isolated from urine of human.</title>
        <authorList>
            <person name="Cousin S."/>
            <person name="Loux V."/>
            <person name="Ma L."/>
            <person name="Creno S."/>
            <person name="Clermont D."/>
            <person name="Bizet C."/>
            <person name="Bouchier C."/>
        </authorList>
    </citation>
    <scope>NUCLEOTIDE SEQUENCE [LARGE SCALE GENOMIC DNA]</scope>
    <source>
        <strain evidence="1 2">66c</strain>
    </source>
</reference>
<dbReference type="AlphaFoldDB" id="K0NYB5"/>
<gene>
    <name evidence="1" type="ORF">BN146_10625</name>
</gene>
<evidence type="ECO:0000313" key="2">
    <source>
        <dbReference type="Proteomes" id="UP000009325"/>
    </source>
</evidence>
<proteinExistence type="predicted"/>
<evidence type="ECO:0000313" key="1">
    <source>
        <dbReference type="EMBL" id="CCK84650.1"/>
    </source>
</evidence>
<accession>K0NYB5</accession>
<dbReference type="Proteomes" id="UP000009325">
    <property type="component" value="Unassembled WGS sequence"/>
</dbReference>
<dbReference type="EMBL" id="CALZ01000160">
    <property type="protein sequence ID" value="CCK84650.1"/>
    <property type="molecule type" value="Genomic_DNA"/>
</dbReference>
<comment type="caution">
    <text evidence="1">The sequence shown here is derived from an EMBL/GenBank/DDBJ whole genome shotgun (WGS) entry which is preliminary data.</text>
</comment>
<sequence>MNKKLFHFLVGAASAEKVKVGKRSKLKVDLSPGLLPTALIAYAVYKFLTVDD</sequence>
<name>K0NYB5_9LACO</name>